<protein>
    <recommendedName>
        <fullName evidence="8">Sulfatase N-terminal domain-containing protein</fullName>
    </recommendedName>
</protein>
<accession>A0AAN9VS31</accession>
<keyword evidence="6" id="KW-0106">Calcium</keyword>
<feature type="domain" description="Sulfatase N-terminal" evidence="8">
    <location>
        <begin position="50"/>
        <end position="399"/>
    </location>
</feature>
<evidence type="ECO:0000256" key="6">
    <source>
        <dbReference type="ARBA" id="ARBA00022837"/>
    </source>
</evidence>
<dbReference type="GO" id="GO:0004065">
    <property type="term" value="F:arylsulfatase activity"/>
    <property type="evidence" value="ECO:0007669"/>
    <property type="project" value="TreeGrafter"/>
</dbReference>
<dbReference type="Pfam" id="PF14707">
    <property type="entry name" value="Sulfatase_C"/>
    <property type="match status" value="1"/>
</dbReference>
<dbReference type="Proteomes" id="UP001378592">
    <property type="component" value="Unassembled WGS sequence"/>
</dbReference>
<keyword evidence="4 7" id="KW-0732">Signal</keyword>
<evidence type="ECO:0000256" key="2">
    <source>
        <dbReference type="ARBA" id="ARBA00008779"/>
    </source>
</evidence>
<name>A0AAN9VS31_9ORTH</name>
<organism evidence="9 10">
    <name type="scientific">Gryllus longicercus</name>
    <dbReference type="NCBI Taxonomy" id="2509291"/>
    <lineage>
        <taxon>Eukaryota</taxon>
        <taxon>Metazoa</taxon>
        <taxon>Ecdysozoa</taxon>
        <taxon>Arthropoda</taxon>
        <taxon>Hexapoda</taxon>
        <taxon>Insecta</taxon>
        <taxon>Pterygota</taxon>
        <taxon>Neoptera</taxon>
        <taxon>Polyneoptera</taxon>
        <taxon>Orthoptera</taxon>
        <taxon>Ensifera</taxon>
        <taxon>Gryllidea</taxon>
        <taxon>Grylloidea</taxon>
        <taxon>Gryllidae</taxon>
        <taxon>Gryllinae</taxon>
        <taxon>Gryllus</taxon>
    </lineage>
</organism>
<dbReference type="EMBL" id="JAZDUA010000060">
    <property type="protein sequence ID" value="KAK7870334.1"/>
    <property type="molecule type" value="Genomic_DNA"/>
</dbReference>
<feature type="signal peptide" evidence="7">
    <location>
        <begin position="1"/>
        <end position="22"/>
    </location>
</feature>
<comment type="caution">
    <text evidence="9">The sequence shown here is derived from an EMBL/GenBank/DDBJ whole genome shotgun (WGS) entry which is preliminary data.</text>
</comment>
<gene>
    <name evidence="9" type="ORF">R5R35_003721</name>
</gene>
<dbReference type="Pfam" id="PF00884">
    <property type="entry name" value="Sulfatase"/>
    <property type="match status" value="1"/>
</dbReference>
<dbReference type="InterPro" id="IPR017850">
    <property type="entry name" value="Alkaline_phosphatase_core_sf"/>
</dbReference>
<evidence type="ECO:0000256" key="4">
    <source>
        <dbReference type="ARBA" id="ARBA00022729"/>
    </source>
</evidence>
<comment type="cofactor">
    <cofactor evidence="1">
        <name>Ca(2+)</name>
        <dbReference type="ChEBI" id="CHEBI:29108"/>
    </cofactor>
</comment>
<evidence type="ECO:0000313" key="10">
    <source>
        <dbReference type="Proteomes" id="UP001378592"/>
    </source>
</evidence>
<keyword evidence="3" id="KW-0479">Metal-binding</keyword>
<dbReference type="SUPFAM" id="SSF53649">
    <property type="entry name" value="Alkaline phosphatase-like"/>
    <property type="match status" value="1"/>
</dbReference>
<evidence type="ECO:0000313" key="9">
    <source>
        <dbReference type="EMBL" id="KAK7870334.1"/>
    </source>
</evidence>
<feature type="chain" id="PRO_5042887464" description="Sulfatase N-terminal domain-containing protein" evidence="7">
    <location>
        <begin position="23"/>
        <end position="547"/>
    </location>
</feature>
<dbReference type="PANTHER" id="PTHR42693">
    <property type="entry name" value="ARYLSULFATASE FAMILY MEMBER"/>
    <property type="match status" value="1"/>
</dbReference>
<evidence type="ECO:0000256" key="1">
    <source>
        <dbReference type="ARBA" id="ARBA00001913"/>
    </source>
</evidence>
<dbReference type="GO" id="GO:0046872">
    <property type="term" value="F:metal ion binding"/>
    <property type="evidence" value="ECO:0007669"/>
    <property type="project" value="UniProtKB-KW"/>
</dbReference>
<dbReference type="AlphaFoldDB" id="A0AAN9VS31"/>
<comment type="similarity">
    <text evidence="2">Belongs to the sulfatase family.</text>
</comment>
<evidence type="ECO:0000259" key="8">
    <source>
        <dbReference type="Pfam" id="PF00884"/>
    </source>
</evidence>
<evidence type="ECO:0000256" key="5">
    <source>
        <dbReference type="ARBA" id="ARBA00022801"/>
    </source>
</evidence>
<dbReference type="PROSITE" id="PS00523">
    <property type="entry name" value="SULFATASE_1"/>
    <property type="match status" value="1"/>
</dbReference>
<evidence type="ECO:0000256" key="3">
    <source>
        <dbReference type="ARBA" id="ARBA00022723"/>
    </source>
</evidence>
<evidence type="ECO:0000256" key="7">
    <source>
        <dbReference type="SAM" id="SignalP"/>
    </source>
</evidence>
<reference evidence="9 10" key="1">
    <citation type="submission" date="2024-03" db="EMBL/GenBank/DDBJ databases">
        <title>The genome assembly and annotation of the cricket Gryllus longicercus Weissman &amp; Gray.</title>
        <authorList>
            <person name="Szrajer S."/>
            <person name="Gray D."/>
            <person name="Ylla G."/>
        </authorList>
    </citation>
    <scope>NUCLEOTIDE SEQUENCE [LARGE SCALE GENOMIC DNA]</scope>
    <source>
        <strain evidence="9">DAG 2021-001</strain>
        <tissue evidence="9">Whole body minus gut</tissue>
    </source>
</reference>
<sequence>MAGIRLWTWNFVCCVLVKTVSSQTIVNQYDWESEVSSKKGRSTYSLKNRPNIIIILADDMGWGDMGANWAETTDTPNLDALAKGGLRLSDLHSGASVCAPSRAALLTGRLGLRTGVVRNFGAAALGGLPRNETTFAEMLRAAGYRTAMLGKWHLGLQPGHHPLDKGFDKYLGVPYSIDMGCTDSPAANLPPCPTCPLDESATSHRNASRVEGGCFEDLALPLIKDRDIIHQPTNLSTLAEQYARFGEDFILTTSEGRPFLLYAALAHVHVPLATGARFAEASRRGPLGAALRELDWLTGRLAKAADAARRDTLLWFLSDNGPWEAKCTLAGSAGPYLGSWQRSAAGGGGGSASKRTVWEGGHRTPSFVRWPSHVPGGRVSGALASALDVLPTLAALTGAALPAARSLDGRDISALLLHPDPPAAPLRQVLFHPNSGAAGEQGQIGAVRVGDLKVVYFSGGAATCGGAQGPPRALRPPLVFDVGADPAEARPLGGQVAAAAREKAARALDALQRSVRADNTSRADYRSHRPARPCCSSYSAVCRCLWD</sequence>
<dbReference type="Gene3D" id="3.40.720.10">
    <property type="entry name" value="Alkaline Phosphatase, subunit A"/>
    <property type="match status" value="1"/>
</dbReference>
<dbReference type="PANTHER" id="PTHR42693:SF42">
    <property type="entry name" value="ARYLSULFATASE G"/>
    <property type="match status" value="1"/>
</dbReference>
<dbReference type="InterPro" id="IPR000917">
    <property type="entry name" value="Sulfatase_N"/>
</dbReference>
<keyword evidence="10" id="KW-1185">Reference proteome</keyword>
<proteinExistence type="inferred from homology"/>
<dbReference type="InterPro" id="IPR050738">
    <property type="entry name" value="Sulfatase"/>
</dbReference>
<keyword evidence="5" id="KW-0378">Hydrolase</keyword>
<dbReference type="InterPro" id="IPR024607">
    <property type="entry name" value="Sulfatase_CS"/>
</dbReference>
<dbReference type="Gene3D" id="3.30.1120.10">
    <property type="match status" value="1"/>
</dbReference>